<dbReference type="InterPro" id="IPR011050">
    <property type="entry name" value="Pectin_lyase_fold/virulence"/>
</dbReference>
<dbReference type="AlphaFoldDB" id="A0A0F9TKM1"/>
<accession>A0A0F9TKM1</accession>
<comment type="caution">
    <text evidence="1">The sequence shown here is derived from an EMBL/GenBank/DDBJ whole genome shotgun (WGS) entry which is preliminary data.</text>
</comment>
<organism evidence="1">
    <name type="scientific">marine sediment metagenome</name>
    <dbReference type="NCBI Taxonomy" id="412755"/>
    <lineage>
        <taxon>unclassified sequences</taxon>
        <taxon>metagenomes</taxon>
        <taxon>ecological metagenomes</taxon>
    </lineage>
</organism>
<reference evidence="1" key="1">
    <citation type="journal article" date="2015" name="Nature">
        <title>Complex archaea that bridge the gap between prokaryotes and eukaryotes.</title>
        <authorList>
            <person name="Spang A."/>
            <person name="Saw J.H."/>
            <person name="Jorgensen S.L."/>
            <person name="Zaremba-Niedzwiedzka K."/>
            <person name="Martijn J."/>
            <person name="Lind A.E."/>
            <person name="van Eijk R."/>
            <person name="Schleper C."/>
            <person name="Guy L."/>
            <person name="Ettema T.J."/>
        </authorList>
    </citation>
    <scope>NUCLEOTIDE SEQUENCE</scope>
</reference>
<dbReference type="Gene3D" id="2.160.20.10">
    <property type="entry name" value="Single-stranded right-handed beta-helix, Pectin lyase-like"/>
    <property type="match status" value="1"/>
</dbReference>
<dbReference type="InterPro" id="IPR012334">
    <property type="entry name" value="Pectin_lyas_fold"/>
</dbReference>
<dbReference type="EMBL" id="LAZR01001614">
    <property type="protein sequence ID" value="KKN41948.1"/>
    <property type="molecule type" value="Genomic_DNA"/>
</dbReference>
<proteinExistence type="predicted"/>
<sequence>MVIGIIDGFLPYLDARAITGIPIQLISSDRECGAVVQRAPDTPSGPGTFVTIFSVSYRAFDATGKYETLDPVPLDGTPRWYRWKHARIGHIDSEYTKPQKAFAREVQGALGEDDGSGGGTGGGGGGGGIEDDTTYLLNVQSFGARGDVIILNGIDAISGSLQLSSSNAPFAFTDVSKSIAIQGAGPGGGTLLSIIAAVTNSATISIADIPQTSAVNATFMFGSDNHSVIQGVMELAAEQTQSIRSQVFIPNGAYLVGVDDDSLGIESGISIFGDGPATRLIAFGGNTGPILATSGSGVKNFGIRDLTLDGARDFHTGSQTVGLLISESQDFSISGITVESASLDAISIDGCTAGQISNISTKDVGNGIRAANSDNLTITNVQDSGSSGYGILLDNVQDSSIGPIALDEGGSGSVVEASGSSGNTILGKFPFLDFQIPKPINNPTGSWVQFIEGGPLNPGFGAVQGALFANYSGTLDDNWIGLVGKVTLSEDLTPVAELPVIWSASLGTKHISFAGGASFEGTVTASTMFGTSSQATSASFAETASFALNAAVGGFDGTGSILIPSLSFGLNEGIDLGNQNTPFTISFHDGNEQRFTPTDDIAFTIESLNVGGIILVGINNAGSYSIGLPTANWHGGNAATVPTGKSLYGFVQFDASTLIGYIVGENVALSGGPGPAFTGSFNIPSGSTAIHEIVDVGIQSSSLTMSMDGAQIQKITPGADITIYFDKLGLGQLNEIAIDNGGSHSITLNPVVWHGGAAIPVSTGSNLMTIQNTPFGLLAGFIAQDIS</sequence>
<protein>
    <submittedName>
        <fullName evidence="1">Uncharacterized protein</fullName>
    </submittedName>
</protein>
<gene>
    <name evidence="1" type="ORF">LCGC14_0718150</name>
</gene>
<dbReference type="SUPFAM" id="SSF51126">
    <property type="entry name" value="Pectin lyase-like"/>
    <property type="match status" value="1"/>
</dbReference>
<name>A0A0F9TKM1_9ZZZZ</name>
<evidence type="ECO:0000313" key="1">
    <source>
        <dbReference type="EMBL" id="KKN41948.1"/>
    </source>
</evidence>